<dbReference type="GO" id="GO:0016787">
    <property type="term" value="F:hydrolase activity"/>
    <property type="evidence" value="ECO:0007669"/>
    <property type="project" value="UniProtKB-KW"/>
</dbReference>
<dbReference type="EMBL" id="JAANHS010000001">
    <property type="protein sequence ID" value="NHB75129.1"/>
    <property type="molecule type" value="Genomic_DNA"/>
</dbReference>
<name>A0ABX0G1D5_9RHOB</name>
<evidence type="ECO:0000259" key="1">
    <source>
        <dbReference type="Pfam" id="PF12146"/>
    </source>
</evidence>
<evidence type="ECO:0000313" key="3">
    <source>
        <dbReference type="Proteomes" id="UP001515660"/>
    </source>
</evidence>
<dbReference type="InterPro" id="IPR051044">
    <property type="entry name" value="MAG_DAG_Lipase"/>
</dbReference>
<accession>A0ABX0G1D5</accession>
<comment type="caution">
    <text evidence="2">The sequence shown here is derived from an EMBL/GenBank/DDBJ whole genome shotgun (WGS) entry which is preliminary data.</text>
</comment>
<dbReference type="Proteomes" id="UP001515660">
    <property type="component" value="Unassembled WGS sequence"/>
</dbReference>
<dbReference type="PANTHER" id="PTHR11614">
    <property type="entry name" value="PHOSPHOLIPASE-RELATED"/>
    <property type="match status" value="1"/>
</dbReference>
<organism evidence="2 3">
    <name type="scientific">Rhodobacter calidifons</name>
    <dbReference type="NCBI Taxonomy" id="2715277"/>
    <lineage>
        <taxon>Bacteria</taxon>
        <taxon>Pseudomonadati</taxon>
        <taxon>Pseudomonadota</taxon>
        <taxon>Alphaproteobacteria</taxon>
        <taxon>Rhodobacterales</taxon>
        <taxon>Rhodobacter group</taxon>
        <taxon>Rhodobacter</taxon>
    </lineage>
</organism>
<sequence length="315" mass="33842">MRQEAARPAPFHAGVADAPPGVVAVWAQAGAVRIRLASWRAGDRGTVFLLPGRTECIEKYGRAAGDLVARGFSVITIDWRGQGLADRALPDRLMGHVGDFDEYQRDLDAMLAEAERLDLPRPWFMLAHSMGGCIGLRGLMRGLPIRAAVFSAPMWGIAMAPWQKPLAALVSALAAPLRLTGRYAPSTGPAVYLATAPFAGNVLTTDREMWDYMRRQVVEVPDLALAGPSVGWVSAALRECAELAALPAPRVPTICALGTAEKVVAVAPIHLRMAGWAQGQLDLYPGAEHEIMMEGPATRARFFDRAAALFAAQGR</sequence>
<dbReference type="InterPro" id="IPR022742">
    <property type="entry name" value="Hydrolase_4"/>
</dbReference>
<proteinExistence type="predicted"/>
<dbReference type="Pfam" id="PF12146">
    <property type="entry name" value="Hydrolase_4"/>
    <property type="match status" value="1"/>
</dbReference>
<feature type="domain" description="Serine aminopeptidase S33" evidence="1">
    <location>
        <begin position="44"/>
        <end position="294"/>
    </location>
</feature>
<keyword evidence="2" id="KW-0378">Hydrolase</keyword>
<protein>
    <submittedName>
        <fullName evidence="2">Alpha/beta hydrolase</fullName>
    </submittedName>
</protein>
<dbReference type="Gene3D" id="3.40.50.1820">
    <property type="entry name" value="alpha/beta hydrolase"/>
    <property type="match status" value="1"/>
</dbReference>
<reference evidence="2 3" key="1">
    <citation type="journal article" date="2022" name="Microorganisms">
        <title>Genome Sequence and Characterization of a Xanthorhodopsin-Containing, Aerobic Anoxygenic Phototrophic Rhodobacter Species, Isolated from Mesophilic Conditions at Yellowstone National Park.</title>
        <authorList>
            <person name="Kyndt J.A."/>
            <person name="Robertson S."/>
            <person name="Shoffstall I.B."/>
            <person name="Ramaley R.F."/>
            <person name="Meyer T.E."/>
        </authorList>
    </citation>
    <scope>NUCLEOTIDE SEQUENCE [LARGE SCALE GENOMIC DNA]</scope>
    <source>
        <strain evidence="2 3">M37P</strain>
    </source>
</reference>
<evidence type="ECO:0000313" key="2">
    <source>
        <dbReference type="EMBL" id="NHB75129.1"/>
    </source>
</evidence>
<dbReference type="InterPro" id="IPR029058">
    <property type="entry name" value="AB_hydrolase_fold"/>
</dbReference>
<dbReference type="SUPFAM" id="SSF53474">
    <property type="entry name" value="alpha/beta-Hydrolases"/>
    <property type="match status" value="1"/>
</dbReference>
<keyword evidence="3" id="KW-1185">Reference proteome</keyword>
<gene>
    <name evidence="2" type="ORF">G8O29_00045</name>
</gene>